<accession>A0A9P0D6B6</accession>
<feature type="non-terminal residue" evidence="2">
    <location>
        <position position="1450"/>
    </location>
</feature>
<feature type="coiled-coil region" evidence="1">
    <location>
        <begin position="887"/>
        <end position="949"/>
    </location>
</feature>
<name>A0A9P0D6B6_9CUCU</name>
<dbReference type="EMBL" id="OV651819">
    <property type="protein sequence ID" value="CAH1113206.1"/>
    <property type="molecule type" value="Genomic_DNA"/>
</dbReference>
<feature type="coiled-coil region" evidence="1">
    <location>
        <begin position="1263"/>
        <end position="1366"/>
    </location>
</feature>
<proteinExistence type="predicted"/>
<feature type="coiled-coil region" evidence="1">
    <location>
        <begin position="1077"/>
        <end position="1170"/>
    </location>
</feature>
<sequence>MDKEKLNNQTESAACSSKQIFINKKSYDNIIETDPLDVTSNSKPQKSHSLLSALVHRKILKSKKLDKKIKTLQNLNNLKYINSNSTIASRSGEEIEVTPEKNDNQDNIVTKEIGIKRTETSDSEQSLVSSVKIKRRFFSKFCKIGDSKKKSRNVHTIEGGNKMVQTVSQIRLSLEKAEQNERPQCIPTSFIQLSESAVPCSLMKGLISVQNLASRLQQSEGHLLQIFTKYVSDVNLQKELVDTLCLHSQLHLETERMNNVLSMEMWLKQIEIEKVQETALQEALNSVIRHNRQIQSEYETLFCAYEKLIKKFKHFNERDSNIKCGTDFDNQIQDVIKHNIKLTHKTEILYKQLDSFEIELTNYREKNENLETQLSSSLLQYHDIEAVFHQTKADYELEMATLNHQLKHKEKILVNVIDVCHKLKKDLVGMEDQIKGISLTINWDKLKCHEEELSDFIELGRICISDLSKELVTLRKQICVKEKEIEMLLETNEKLQDNLIKSTTKLDGLAKKIDDSDKLLAEHRYKFLEADIRLKEEKIEKVKFEFDVEKSALMRKNAEFENLNKEKTILLEQSTVYINNLGIENTGLRNEIERLNHLLHDNGAGDIVKELNTNKEQMVKLDSQCRQLLNEKELLLNQIEFLKEDHKKFSEYQSTTNQHLHRLHGDIENVSNEYRQLEQKYEAEKQTVTSLQMERKKYLDEKALIKTLFHHMKSEINRLQLLEQTVSDMSKEANKLAMIASYNKQLGKTLKSELEEKDKTIVKLRSNVEQLNGVQIENAKEKLTLCNELSALCHMKEKLNHELSWEVQKNFALDGAKKEIAEAAQSQLHQYEEFHKKEKIVLKDLLKDLKYVVKQRNSLISEREVMSQELDFLNRTTDKQIEQQNIIDEYKKQIEDQRALVNEQRKQIVEQAKQISDLEIERKTTEDKLRQLEEEQEDDKLKINHLEERLVLELKTYNENVRQMDQFIFELRQEKDRIDDSVKYLQNNTQKLHNDLNISRGNEKEFKDALTKCLAEKMCLEKDVCSKQRLIETLNVEKDTLRDEMSQINAVCEKILSDFEDSINSSMKKEEIFKTEIRESQNALINISKENEQLTSELSSIKEEFEGVSREFSNLKEQEQKWVNLIQSFENKKEVFKNIVNQKEKLEYENASLREEYKIVKEDLRIARQECESLFRQMKTVVEQKQAEILNHKRETDDIIRMNQEMQISRDQEIERLKSNVNDLYQKLENERSSYTALSQIHKEISAKFMKSIKDIVDEKNARHEAERKVKEADDYHEKLQIEKCELEQKVNDVLKKLDEKKNVINMLKEEKGTCEMVVCDFQKKYNDILQQCTILEDKLKEIQSNDSVSEELKFFQKENARMKKDSEETHQIIMTLQKEIGLLQKEVTSLEFQKSEVTLKLHELQRKFETEQNICDQLKNVQKVVLDGILEMKNEGVVEKEHCDRLINY</sequence>
<protein>
    <submittedName>
        <fullName evidence="2">Uncharacterized protein</fullName>
    </submittedName>
</protein>
<keyword evidence="3" id="KW-1185">Reference proteome</keyword>
<reference evidence="2" key="1">
    <citation type="submission" date="2022-01" db="EMBL/GenBank/DDBJ databases">
        <authorList>
            <person name="King R."/>
        </authorList>
    </citation>
    <scope>NUCLEOTIDE SEQUENCE</scope>
</reference>
<evidence type="ECO:0000313" key="3">
    <source>
        <dbReference type="Proteomes" id="UP001153636"/>
    </source>
</evidence>
<dbReference type="PANTHER" id="PTHR23159:SF31">
    <property type="entry name" value="CENTROSOME-ASSOCIATED PROTEIN CEP250 ISOFORM X1"/>
    <property type="match status" value="1"/>
</dbReference>
<keyword evidence="1" id="KW-0175">Coiled coil</keyword>
<organism evidence="2 3">
    <name type="scientific">Psylliodes chrysocephalus</name>
    <dbReference type="NCBI Taxonomy" id="3402493"/>
    <lineage>
        <taxon>Eukaryota</taxon>
        <taxon>Metazoa</taxon>
        <taxon>Ecdysozoa</taxon>
        <taxon>Arthropoda</taxon>
        <taxon>Hexapoda</taxon>
        <taxon>Insecta</taxon>
        <taxon>Pterygota</taxon>
        <taxon>Neoptera</taxon>
        <taxon>Endopterygota</taxon>
        <taxon>Coleoptera</taxon>
        <taxon>Polyphaga</taxon>
        <taxon>Cucujiformia</taxon>
        <taxon>Chrysomeloidea</taxon>
        <taxon>Chrysomelidae</taxon>
        <taxon>Galerucinae</taxon>
        <taxon>Alticini</taxon>
        <taxon>Psylliodes</taxon>
    </lineage>
</organism>
<evidence type="ECO:0000256" key="1">
    <source>
        <dbReference type="SAM" id="Coils"/>
    </source>
</evidence>
<dbReference type="Proteomes" id="UP001153636">
    <property type="component" value="Chromosome 7"/>
</dbReference>
<dbReference type="OrthoDB" id="6784135at2759"/>
<feature type="coiled-coil region" evidence="1">
    <location>
        <begin position="353"/>
        <end position="412"/>
    </location>
</feature>
<feature type="coiled-coil region" evidence="1">
    <location>
        <begin position="492"/>
        <end position="774"/>
    </location>
</feature>
<evidence type="ECO:0000313" key="2">
    <source>
        <dbReference type="EMBL" id="CAH1113206.1"/>
    </source>
</evidence>
<dbReference type="PANTHER" id="PTHR23159">
    <property type="entry name" value="CENTROSOMAL PROTEIN 2"/>
    <property type="match status" value="1"/>
</dbReference>
<gene>
    <name evidence="2" type="ORF">PSYICH_LOCUS13481</name>
</gene>
<dbReference type="Gene3D" id="1.10.287.1490">
    <property type="match status" value="1"/>
</dbReference>